<dbReference type="Proteomes" id="UP000072904">
    <property type="component" value="Chromosome 12"/>
</dbReference>
<dbReference type="VEuPathDB" id="PlasmoDB:PY01760"/>
<keyword evidence="1" id="KW-0812">Transmembrane</keyword>
<feature type="transmembrane region" description="Helical" evidence="1">
    <location>
        <begin position="29"/>
        <end position="53"/>
    </location>
</feature>
<keyword evidence="1" id="KW-0472">Membrane</keyword>
<protein>
    <recommendedName>
        <fullName evidence="6">Transmembrane protein</fullName>
    </recommendedName>
</protein>
<dbReference type="OrthoDB" id="371576at2759"/>
<keyword evidence="1" id="KW-1133">Transmembrane helix</keyword>
<dbReference type="KEGG" id="pyo:PY17X_1206100"/>
<dbReference type="VEuPathDB" id="PlasmoDB:PYYM_1205500"/>
<dbReference type="VEuPathDB" id="PlasmoDB:PY17X_1206100"/>
<gene>
    <name evidence="3" type="ORF">PY17X_1206100</name>
    <name evidence="2" type="ORF">PYYM_1205500</name>
</gene>
<dbReference type="GeneID" id="3806860"/>
<evidence type="ECO:0000313" key="3">
    <source>
        <dbReference type="EMBL" id="VTZ79862.1"/>
    </source>
</evidence>
<evidence type="ECO:0008006" key="6">
    <source>
        <dbReference type="Google" id="ProtNLM"/>
    </source>
</evidence>
<dbReference type="OMA" id="YELIFSC"/>
<reference evidence="3" key="4">
    <citation type="submission" date="2019-05" db="EMBL/GenBank/DDBJ databases">
        <authorList>
            <consortium name="Pathogen Informatics"/>
        </authorList>
    </citation>
    <scope>NUCLEOTIDE SEQUENCE</scope>
    <source>
        <strain evidence="3">17X</strain>
    </source>
</reference>
<evidence type="ECO:0000313" key="2">
    <source>
        <dbReference type="EMBL" id="CDU19227.1"/>
    </source>
</evidence>
<dbReference type="EMBL" id="LK934640">
    <property type="protein sequence ID" value="CDU19227.1"/>
    <property type="molecule type" value="Genomic_DNA"/>
</dbReference>
<organism evidence="2 5">
    <name type="scientific">Plasmodium yoelii</name>
    <dbReference type="NCBI Taxonomy" id="5861"/>
    <lineage>
        <taxon>Eukaryota</taxon>
        <taxon>Sar</taxon>
        <taxon>Alveolata</taxon>
        <taxon>Apicomplexa</taxon>
        <taxon>Aconoidasida</taxon>
        <taxon>Haemosporida</taxon>
        <taxon>Plasmodiidae</taxon>
        <taxon>Plasmodium</taxon>
        <taxon>Plasmodium (Vinckeia)</taxon>
    </lineage>
</organism>
<dbReference type="EMBL" id="LM993666">
    <property type="protein sequence ID" value="VTZ79862.1"/>
    <property type="molecule type" value="Genomic_DNA"/>
</dbReference>
<reference evidence="3" key="3">
    <citation type="submission" date="2014-05" db="EMBL/GenBank/DDBJ databases">
        <authorList>
            <person name="Aslett M.A."/>
            <person name="De Silva N."/>
        </authorList>
    </citation>
    <scope>NUCLEOTIDE SEQUENCE</scope>
    <source>
        <strain evidence="3">17X</strain>
    </source>
</reference>
<proteinExistence type="predicted"/>
<reference evidence="4 5" key="1">
    <citation type="journal article" date="2014" name="BMC Biol.">
        <title>A comprehensive evaluation of rodent malaria parasite genomes and gene expression.</title>
        <authorList>
            <person name="Otto T.D."/>
            <person name="Bohme U."/>
            <person name="Jackson A.P."/>
            <person name="Hunt M."/>
            <person name="Franke-Fayard B."/>
            <person name="Hoeijmakers W.A."/>
            <person name="Religa A.A."/>
            <person name="Robertson L."/>
            <person name="Sanders M."/>
            <person name="Ogun S.A."/>
            <person name="Cunningham D."/>
            <person name="Erhart A."/>
            <person name="Billker O."/>
            <person name="Khan S.M."/>
            <person name="Stunnenberg H.G."/>
            <person name="Langhorne J."/>
            <person name="Holder A.A."/>
            <person name="Waters A.P."/>
            <person name="Newbold C.I."/>
            <person name="Pain A."/>
            <person name="Berriman M."/>
            <person name="Janse C.J."/>
        </authorList>
    </citation>
    <scope>NUCLEOTIDE SEQUENCE [LARGE SCALE GENOMIC DNA]</scope>
    <source>
        <strain evidence="3 4">17X</strain>
        <strain evidence="2 5">YM</strain>
    </source>
</reference>
<sequence>MESENYYYKKKSMYENGVSKKKRINKKSVFFNMTYLMISFIICFIGGIILGILTTSYTPEINIMENDDNIFNFILKDNKVIIGGKLNINLNITNDTLLSYTLHAKSVKYFYYPMGANPTCFLYNGGVEDASSNQLPLQHKSEIAIPLNQNENGLTTEIFLKIKYRLLKPFTYIYTIPLHLGYIILNSHKREIQSLYNDCKRFNILYFSVLFDELYISNKIKKINNDKRYELIFSCKCFVDDNVDNFFNSSPVHKNIILENLNNDPNLVDDLNNSSPVNKNMILENLDTDPNLVDLNNSSPVNKNMILENLDNDPNLVDDLNNSNLE</sequence>
<dbReference type="Proteomes" id="UP000072874">
    <property type="component" value="Chromosome 12"/>
</dbReference>
<dbReference type="AlphaFoldDB" id="A0A078K9U9"/>
<dbReference type="RefSeq" id="XP_022812565.1">
    <property type="nucleotide sequence ID" value="XM_022956703.1"/>
</dbReference>
<dbReference type="VEuPathDB" id="PlasmoDB:Py17XNL_001204931"/>
<evidence type="ECO:0000256" key="1">
    <source>
        <dbReference type="SAM" id="Phobius"/>
    </source>
</evidence>
<evidence type="ECO:0000313" key="5">
    <source>
        <dbReference type="Proteomes" id="UP000072904"/>
    </source>
</evidence>
<reference evidence="2" key="2">
    <citation type="submission" date="2014-05" db="EMBL/GenBank/DDBJ databases">
        <authorList>
            <person name="Aslett A.Martin."/>
            <person name="De Silva Nishadi"/>
        </authorList>
    </citation>
    <scope>NUCLEOTIDE SEQUENCE</scope>
    <source>
        <strain evidence="2">YM</strain>
    </source>
</reference>
<name>A0A078K9U9_PLAYE</name>
<accession>A0A078K9U9</accession>
<evidence type="ECO:0000313" key="4">
    <source>
        <dbReference type="Proteomes" id="UP000072874"/>
    </source>
</evidence>